<proteinExistence type="predicted"/>
<dbReference type="EMBL" id="JASCZI010121483">
    <property type="protein sequence ID" value="MED6161933.1"/>
    <property type="molecule type" value="Genomic_DNA"/>
</dbReference>
<gene>
    <name evidence="1" type="ORF">PIB30_065543</name>
</gene>
<reference evidence="1 2" key="1">
    <citation type="journal article" date="2023" name="Plants (Basel)">
        <title>Bridging the Gap: Combining Genomics and Transcriptomics Approaches to Understand Stylosanthes scabra, an Orphan Legume from the Brazilian Caatinga.</title>
        <authorList>
            <person name="Ferreira-Neto J.R.C."/>
            <person name="da Silva M.D."/>
            <person name="Binneck E."/>
            <person name="de Melo N.F."/>
            <person name="da Silva R.H."/>
            <person name="de Melo A.L.T.M."/>
            <person name="Pandolfi V."/>
            <person name="Bustamante F.O."/>
            <person name="Brasileiro-Vidal A.C."/>
            <person name="Benko-Iseppon A.M."/>
        </authorList>
    </citation>
    <scope>NUCLEOTIDE SEQUENCE [LARGE SCALE GENOMIC DNA]</scope>
    <source>
        <tissue evidence="1">Leaves</tissue>
    </source>
</reference>
<comment type="caution">
    <text evidence="1">The sequence shown here is derived from an EMBL/GenBank/DDBJ whole genome shotgun (WGS) entry which is preliminary data.</text>
</comment>
<dbReference type="Proteomes" id="UP001341840">
    <property type="component" value="Unassembled WGS sequence"/>
</dbReference>
<feature type="non-terminal residue" evidence="1">
    <location>
        <position position="1"/>
    </location>
</feature>
<name>A0ABU6UPH7_9FABA</name>
<evidence type="ECO:0000313" key="2">
    <source>
        <dbReference type="Proteomes" id="UP001341840"/>
    </source>
</evidence>
<organism evidence="1 2">
    <name type="scientific">Stylosanthes scabra</name>
    <dbReference type="NCBI Taxonomy" id="79078"/>
    <lineage>
        <taxon>Eukaryota</taxon>
        <taxon>Viridiplantae</taxon>
        <taxon>Streptophyta</taxon>
        <taxon>Embryophyta</taxon>
        <taxon>Tracheophyta</taxon>
        <taxon>Spermatophyta</taxon>
        <taxon>Magnoliopsida</taxon>
        <taxon>eudicotyledons</taxon>
        <taxon>Gunneridae</taxon>
        <taxon>Pentapetalae</taxon>
        <taxon>rosids</taxon>
        <taxon>fabids</taxon>
        <taxon>Fabales</taxon>
        <taxon>Fabaceae</taxon>
        <taxon>Papilionoideae</taxon>
        <taxon>50 kb inversion clade</taxon>
        <taxon>dalbergioids sensu lato</taxon>
        <taxon>Dalbergieae</taxon>
        <taxon>Pterocarpus clade</taxon>
        <taxon>Stylosanthes</taxon>
    </lineage>
</organism>
<keyword evidence="2" id="KW-1185">Reference proteome</keyword>
<evidence type="ECO:0000313" key="1">
    <source>
        <dbReference type="EMBL" id="MED6161933.1"/>
    </source>
</evidence>
<protein>
    <submittedName>
        <fullName evidence="1">Uncharacterized protein</fullName>
    </submittedName>
</protein>
<accession>A0ABU6UPH7</accession>
<sequence>IGKLLSNPKRLSLISTLRHTLLVATGLQSGYGLRAKSPNLFREVYSCRAFTSSPAHKSELENA</sequence>